<evidence type="ECO:0000256" key="1">
    <source>
        <dbReference type="ARBA" id="ARBA00009437"/>
    </source>
</evidence>
<keyword evidence="4" id="KW-0804">Transcription</keyword>
<dbReference type="InterPro" id="IPR036388">
    <property type="entry name" value="WH-like_DNA-bd_sf"/>
</dbReference>
<dbReference type="PROSITE" id="PS50931">
    <property type="entry name" value="HTH_LYSR"/>
    <property type="match status" value="1"/>
</dbReference>
<dbReference type="PRINTS" id="PR00039">
    <property type="entry name" value="HTHLYSR"/>
</dbReference>
<evidence type="ECO:0000256" key="2">
    <source>
        <dbReference type="ARBA" id="ARBA00023015"/>
    </source>
</evidence>
<gene>
    <name evidence="6" type="ORF">H9646_01140</name>
</gene>
<comment type="caution">
    <text evidence="6">The sequence shown here is derived from an EMBL/GenBank/DDBJ whole genome shotgun (WGS) entry which is preliminary data.</text>
</comment>
<dbReference type="Pfam" id="PF00126">
    <property type="entry name" value="HTH_1"/>
    <property type="match status" value="1"/>
</dbReference>
<dbReference type="PANTHER" id="PTHR30537">
    <property type="entry name" value="HTH-TYPE TRANSCRIPTIONAL REGULATOR"/>
    <property type="match status" value="1"/>
</dbReference>
<keyword evidence="7" id="KW-1185">Reference proteome</keyword>
<dbReference type="RefSeq" id="WP_191721493.1">
    <property type="nucleotide sequence ID" value="NZ_JACSQK010000001.1"/>
</dbReference>
<dbReference type="Gene3D" id="1.10.10.10">
    <property type="entry name" value="Winged helix-like DNA-binding domain superfamily/Winged helix DNA-binding domain"/>
    <property type="match status" value="1"/>
</dbReference>
<dbReference type="PANTHER" id="PTHR30537:SF26">
    <property type="entry name" value="GLYCINE CLEAVAGE SYSTEM TRANSCRIPTIONAL ACTIVATOR"/>
    <property type="match status" value="1"/>
</dbReference>
<dbReference type="InterPro" id="IPR000847">
    <property type="entry name" value="LysR_HTH_N"/>
</dbReference>
<name>A0ABR8S6H0_9BURK</name>
<evidence type="ECO:0000313" key="7">
    <source>
        <dbReference type="Proteomes" id="UP000634919"/>
    </source>
</evidence>
<dbReference type="Proteomes" id="UP000634919">
    <property type="component" value="Unassembled WGS sequence"/>
</dbReference>
<feature type="domain" description="HTH lysR-type" evidence="5">
    <location>
        <begin position="1"/>
        <end position="60"/>
    </location>
</feature>
<dbReference type="InterPro" id="IPR005119">
    <property type="entry name" value="LysR_subst-bd"/>
</dbReference>
<evidence type="ECO:0000256" key="4">
    <source>
        <dbReference type="ARBA" id="ARBA00023163"/>
    </source>
</evidence>
<dbReference type="SUPFAM" id="SSF46785">
    <property type="entry name" value="Winged helix' DNA-binding domain"/>
    <property type="match status" value="1"/>
</dbReference>
<reference evidence="6 7" key="1">
    <citation type="submission" date="2020-08" db="EMBL/GenBank/DDBJ databases">
        <title>A Genomic Blueprint of the Chicken Gut Microbiome.</title>
        <authorList>
            <person name="Gilroy R."/>
            <person name="Ravi A."/>
            <person name="Getino M."/>
            <person name="Pursley I."/>
            <person name="Horton D.L."/>
            <person name="Alikhan N.-F."/>
            <person name="Baker D."/>
            <person name="Gharbi K."/>
            <person name="Hall N."/>
            <person name="Watson M."/>
            <person name="Adriaenssens E.M."/>
            <person name="Foster-Nyarko E."/>
            <person name="Jarju S."/>
            <person name="Secka A."/>
            <person name="Antonio M."/>
            <person name="Oren A."/>
            <person name="Chaudhuri R."/>
            <person name="La Ragione R.M."/>
            <person name="Hildebrand F."/>
            <person name="Pallen M.J."/>
        </authorList>
    </citation>
    <scope>NUCLEOTIDE SEQUENCE [LARGE SCALE GENOMIC DNA]</scope>
    <source>
        <strain evidence="6 7">Sa2CVA6</strain>
    </source>
</reference>
<dbReference type="SUPFAM" id="SSF53850">
    <property type="entry name" value="Periplasmic binding protein-like II"/>
    <property type="match status" value="1"/>
</dbReference>
<accession>A0ABR8S6H0</accession>
<organism evidence="6 7">
    <name type="scientific">Comamonas avium</name>
    <dbReference type="NCBI Taxonomy" id="2762231"/>
    <lineage>
        <taxon>Bacteria</taxon>
        <taxon>Pseudomonadati</taxon>
        <taxon>Pseudomonadota</taxon>
        <taxon>Betaproteobacteria</taxon>
        <taxon>Burkholderiales</taxon>
        <taxon>Comamonadaceae</taxon>
        <taxon>Comamonas</taxon>
    </lineage>
</organism>
<comment type="similarity">
    <text evidence="1">Belongs to the LysR transcriptional regulatory family.</text>
</comment>
<dbReference type="InterPro" id="IPR058163">
    <property type="entry name" value="LysR-type_TF_proteobact-type"/>
</dbReference>
<keyword evidence="2" id="KW-0805">Transcription regulation</keyword>
<protein>
    <submittedName>
        <fullName evidence="6">LysR family transcriptional regulator</fullName>
    </submittedName>
</protein>
<dbReference type="InterPro" id="IPR036390">
    <property type="entry name" value="WH_DNA-bd_sf"/>
</dbReference>
<keyword evidence="3" id="KW-0238">DNA-binding</keyword>
<evidence type="ECO:0000313" key="6">
    <source>
        <dbReference type="EMBL" id="MBD7959076.1"/>
    </source>
</evidence>
<evidence type="ECO:0000256" key="3">
    <source>
        <dbReference type="ARBA" id="ARBA00023125"/>
    </source>
</evidence>
<dbReference type="CDD" id="cd08432">
    <property type="entry name" value="PBP2_GcdR_TrpI_HvrB_AmpR_like"/>
    <property type="match status" value="1"/>
</dbReference>
<evidence type="ECO:0000259" key="5">
    <source>
        <dbReference type="PROSITE" id="PS50931"/>
    </source>
</evidence>
<proteinExistence type="inferred from homology"/>
<sequence>MTYPLQALRTFVEVGQRGSVKAAAQALHVTPGAVSQQIRLLEDRLGVVLLERERLGMRLTKAGASVYPKLLEAFLQIDKAVDTLEATTSRKSLTVSTVATFAASWLVPRLGRFKQHNPDIEVRVEATSELVDLRRARVDIALRHGLGNYPGLDVMHLMAPVLVPVASPAFLKDQQESITDAADCLRFPLLHDSDRADWALWLNAHGVHEDPRAERGSAFEDEFLLIRAAEAGQGLALVAQAYARSEIEAGRLVQVLDKPWPARFAYYLVTRPGAATRPEVKAFMDWICQEAATSMQIDQISASHA</sequence>
<dbReference type="EMBL" id="JACSQK010000001">
    <property type="protein sequence ID" value="MBD7959076.1"/>
    <property type="molecule type" value="Genomic_DNA"/>
</dbReference>
<dbReference type="Gene3D" id="3.40.190.10">
    <property type="entry name" value="Periplasmic binding protein-like II"/>
    <property type="match status" value="2"/>
</dbReference>
<dbReference type="Pfam" id="PF03466">
    <property type="entry name" value="LysR_substrate"/>
    <property type="match status" value="1"/>
</dbReference>